<comment type="caution">
    <text evidence="1">The sequence shown here is derived from an EMBL/GenBank/DDBJ whole genome shotgun (WGS) entry which is preliminary data.</text>
</comment>
<reference evidence="2" key="1">
    <citation type="journal article" date="2023" name="G3 (Bethesda)">
        <title>Genome assembly and association tests identify interacting loci associated with vigor, precocity, and sex in interspecific pistachio rootstocks.</title>
        <authorList>
            <person name="Palmer W."/>
            <person name="Jacygrad E."/>
            <person name="Sagayaradj S."/>
            <person name="Cavanaugh K."/>
            <person name="Han R."/>
            <person name="Bertier L."/>
            <person name="Beede B."/>
            <person name="Kafkas S."/>
            <person name="Golino D."/>
            <person name="Preece J."/>
            <person name="Michelmore R."/>
        </authorList>
    </citation>
    <scope>NUCLEOTIDE SEQUENCE [LARGE SCALE GENOMIC DNA]</scope>
</reference>
<organism evidence="1 2">
    <name type="scientific">Pistacia integerrima</name>
    <dbReference type="NCBI Taxonomy" id="434235"/>
    <lineage>
        <taxon>Eukaryota</taxon>
        <taxon>Viridiplantae</taxon>
        <taxon>Streptophyta</taxon>
        <taxon>Embryophyta</taxon>
        <taxon>Tracheophyta</taxon>
        <taxon>Spermatophyta</taxon>
        <taxon>Magnoliopsida</taxon>
        <taxon>eudicotyledons</taxon>
        <taxon>Gunneridae</taxon>
        <taxon>Pentapetalae</taxon>
        <taxon>rosids</taxon>
        <taxon>malvids</taxon>
        <taxon>Sapindales</taxon>
        <taxon>Anacardiaceae</taxon>
        <taxon>Pistacia</taxon>
    </lineage>
</organism>
<protein>
    <submittedName>
        <fullName evidence="1">Uncharacterized protein</fullName>
    </submittedName>
</protein>
<accession>A0ACC0YSR9</accession>
<dbReference type="Proteomes" id="UP001163603">
    <property type="component" value="Chromosome 5"/>
</dbReference>
<gene>
    <name evidence="1" type="ORF">Pint_27725</name>
</gene>
<name>A0ACC0YSR9_9ROSI</name>
<sequence>MENCAIALLDLFGTQLYGRAASRGKRVQSHVGGKNYAVIMPDASIDATLNALVASGFGASGQRCMALTTAIFVGGSMQWEDELVELAKTVRVNTGTDPTADLGPVISKEVKDRISRLVQSAVGSGARLLLDGRNIVVPGYENGNFVGPTILHDVTPNMECYKQEEIFGPVLLCMQVETLEDAILIVNRNRYLF</sequence>
<keyword evidence="2" id="KW-1185">Reference proteome</keyword>
<dbReference type="EMBL" id="CM047740">
    <property type="protein sequence ID" value="KAJ0040533.1"/>
    <property type="molecule type" value="Genomic_DNA"/>
</dbReference>
<evidence type="ECO:0000313" key="1">
    <source>
        <dbReference type="EMBL" id="KAJ0040533.1"/>
    </source>
</evidence>
<proteinExistence type="predicted"/>
<evidence type="ECO:0000313" key="2">
    <source>
        <dbReference type="Proteomes" id="UP001163603"/>
    </source>
</evidence>